<protein>
    <recommendedName>
        <fullName evidence="3">Rna-directed dna polymerase from mobile element jockey-like</fullName>
    </recommendedName>
</protein>
<name>A0A218VDE4_9PASE</name>
<accession>A0A218VDE4</accession>
<gene>
    <name evidence="1" type="ORF">RLOC_00005284</name>
</gene>
<dbReference type="EMBL" id="MUZQ01000006">
    <property type="protein sequence ID" value="OWK64075.1"/>
    <property type="molecule type" value="Genomic_DNA"/>
</dbReference>
<dbReference type="AlphaFoldDB" id="A0A218VDE4"/>
<comment type="caution">
    <text evidence="1">The sequence shown here is derived from an EMBL/GenBank/DDBJ whole genome shotgun (WGS) entry which is preliminary data.</text>
</comment>
<evidence type="ECO:0000313" key="2">
    <source>
        <dbReference type="Proteomes" id="UP000197619"/>
    </source>
</evidence>
<evidence type="ECO:0008006" key="3">
    <source>
        <dbReference type="Google" id="ProtNLM"/>
    </source>
</evidence>
<sequence length="166" mass="18355">MVTKDEGKAELFNAFFAAVINCKNRWSPGMQIPEVEENAIIQDLSNWGGPVEADWKLAEVTPIYKKGQKEDPGTTGCLTLRLGKEMEKIVLSAITAHAGQAGDQAQSAWVWKGRSCLSNFISFYNKVTLLVDQGKAVDVFMCTSKAFDTISHNIILEKLAAHHLDR</sequence>
<dbReference type="Proteomes" id="UP000197619">
    <property type="component" value="Unassembled WGS sequence"/>
</dbReference>
<keyword evidence="2" id="KW-1185">Reference proteome</keyword>
<reference evidence="1 2" key="1">
    <citation type="submission" date="2017-05" db="EMBL/GenBank/DDBJ databases">
        <title>Genome of assembly of the Bengalese finch, Lonchura striata domestica.</title>
        <authorList>
            <person name="Colquitt B.M."/>
            <person name="Brainard M.S."/>
        </authorList>
    </citation>
    <scope>NUCLEOTIDE SEQUENCE [LARGE SCALE GENOMIC DNA]</scope>
    <source>
        <strain evidence="1">White83orange57</strain>
    </source>
</reference>
<proteinExistence type="predicted"/>
<evidence type="ECO:0000313" key="1">
    <source>
        <dbReference type="EMBL" id="OWK64075.1"/>
    </source>
</evidence>
<organism evidence="1 2">
    <name type="scientific">Lonchura striata</name>
    <name type="common">white-rumped munia</name>
    <dbReference type="NCBI Taxonomy" id="40157"/>
    <lineage>
        <taxon>Eukaryota</taxon>
        <taxon>Metazoa</taxon>
        <taxon>Chordata</taxon>
        <taxon>Craniata</taxon>
        <taxon>Vertebrata</taxon>
        <taxon>Euteleostomi</taxon>
        <taxon>Archelosauria</taxon>
        <taxon>Archosauria</taxon>
        <taxon>Dinosauria</taxon>
        <taxon>Saurischia</taxon>
        <taxon>Theropoda</taxon>
        <taxon>Coelurosauria</taxon>
        <taxon>Aves</taxon>
        <taxon>Neognathae</taxon>
        <taxon>Neoaves</taxon>
        <taxon>Telluraves</taxon>
        <taxon>Australaves</taxon>
        <taxon>Passeriformes</taxon>
        <taxon>Passeroidea</taxon>
        <taxon>Estrildidae</taxon>
        <taxon>Estrildinae</taxon>
        <taxon>Lonchura</taxon>
    </lineage>
</organism>